<proteinExistence type="predicted"/>
<dbReference type="GO" id="GO:0005737">
    <property type="term" value="C:cytoplasm"/>
    <property type="evidence" value="ECO:0007669"/>
    <property type="project" value="TreeGrafter"/>
</dbReference>
<organism evidence="2 3">
    <name type="scientific">Tribonema minus</name>
    <dbReference type="NCBI Taxonomy" id="303371"/>
    <lineage>
        <taxon>Eukaryota</taxon>
        <taxon>Sar</taxon>
        <taxon>Stramenopiles</taxon>
        <taxon>Ochrophyta</taxon>
        <taxon>PX clade</taxon>
        <taxon>Xanthophyceae</taxon>
        <taxon>Tribonematales</taxon>
        <taxon>Tribonemataceae</taxon>
        <taxon>Tribonema</taxon>
    </lineage>
</organism>
<dbReference type="GO" id="GO:0043399">
    <property type="term" value="F:tRNA adenosine(64)-2'-O-ribosylphosphate transferase activity"/>
    <property type="evidence" value="ECO:0007669"/>
    <property type="project" value="InterPro"/>
</dbReference>
<keyword evidence="2" id="KW-0808">Transferase</keyword>
<accession>A0A835YSK0</accession>
<protein>
    <submittedName>
        <fullName evidence="2">Initiator tRNA phosphoribosyl transferase-domain-containing protein</fullName>
    </submittedName>
</protein>
<evidence type="ECO:0000259" key="1">
    <source>
        <dbReference type="Pfam" id="PF17184"/>
    </source>
</evidence>
<gene>
    <name evidence="2" type="ORF">JKP88DRAFT_168561</name>
</gene>
<dbReference type="InterPro" id="IPR007306">
    <property type="entry name" value="Rit1"/>
</dbReference>
<sequence>MADHVLWTEEECEPSVWTEADLAVLQDADFRADGKAPSVGKIARRLQQQSRHDLLNYLRSIQHDSHYITSALQAIRSRPGCTAFPAFANLRNGQWYGPPSAWEGTCYFKSADGHCGQWAFSYTRLNLHVACKAAMAGGCVVVDSTRRGKRFPDALTATVPLWCAVINSTLASIRGPDWDCSLHTPPWLSPSEASQIADRIAPSVAGLGTAADALRAQLGQHLARPLRPLWQAPGVPLSTEEGDLGDMGGLPFVPVICISASEVSSVAFVEQLALL</sequence>
<dbReference type="GO" id="GO:0019988">
    <property type="term" value="P:charged-tRNA amino acid modification"/>
    <property type="evidence" value="ECO:0007669"/>
    <property type="project" value="InterPro"/>
</dbReference>
<dbReference type="OrthoDB" id="45256at2759"/>
<dbReference type="PANTHER" id="PTHR31811">
    <property type="entry name" value="TRNA A64-2'-O-RIBOSYLPHOSPHATE TRANSFERASE"/>
    <property type="match status" value="1"/>
</dbReference>
<dbReference type="PANTHER" id="PTHR31811:SF0">
    <property type="entry name" value="TRNA A64-2'-O-RIBOSYLPHOSPHATE TRANSFERASE"/>
    <property type="match status" value="1"/>
</dbReference>
<evidence type="ECO:0000313" key="2">
    <source>
        <dbReference type="EMBL" id="KAG5178835.1"/>
    </source>
</evidence>
<name>A0A835YSK0_9STRA</name>
<dbReference type="InterPro" id="IPR033449">
    <property type="entry name" value="Rit1_N"/>
</dbReference>
<evidence type="ECO:0000313" key="3">
    <source>
        <dbReference type="Proteomes" id="UP000664859"/>
    </source>
</evidence>
<dbReference type="EMBL" id="JAFCMP010000512">
    <property type="protein sequence ID" value="KAG5178835.1"/>
    <property type="molecule type" value="Genomic_DNA"/>
</dbReference>
<dbReference type="Proteomes" id="UP000664859">
    <property type="component" value="Unassembled WGS sequence"/>
</dbReference>
<dbReference type="Pfam" id="PF17184">
    <property type="entry name" value="Rit1_C"/>
    <property type="match status" value="1"/>
</dbReference>
<keyword evidence="3" id="KW-1185">Reference proteome</keyword>
<feature type="domain" description="Rit1 N-terminal" evidence="1">
    <location>
        <begin position="49"/>
        <end position="263"/>
    </location>
</feature>
<comment type="caution">
    <text evidence="2">The sequence shown here is derived from an EMBL/GenBank/DDBJ whole genome shotgun (WGS) entry which is preliminary data.</text>
</comment>
<dbReference type="AlphaFoldDB" id="A0A835YSK0"/>
<reference evidence="2" key="1">
    <citation type="submission" date="2021-02" db="EMBL/GenBank/DDBJ databases">
        <title>First Annotated Genome of the Yellow-green Alga Tribonema minus.</title>
        <authorList>
            <person name="Mahan K.M."/>
        </authorList>
    </citation>
    <scope>NUCLEOTIDE SEQUENCE</scope>
    <source>
        <strain evidence="2">UTEX B ZZ1240</strain>
    </source>
</reference>